<reference evidence="7 10" key="2">
    <citation type="submission" date="2019-07" db="EMBL/GenBank/DDBJ databases">
        <title>Whole genome shotgun sequence of Myxococcus fulvus NBRC 100333.</title>
        <authorList>
            <person name="Hosoyama A."/>
            <person name="Uohara A."/>
            <person name="Ohji S."/>
            <person name="Ichikawa N."/>
        </authorList>
    </citation>
    <scope>NUCLEOTIDE SEQUENCE [LARGE SCALE GENOMIC DNA]</scope>
    <source>
        <strain evidence="7 10">NBRC 100333</strain>
    </source>
</reference>
<feature type="region of interest" description="Disordered" evidence="5">
    <location>
        <begin position="1"/>
        <end position="47"/>
    </location>
</feature>
<dbReference type="InterPro" id="IPR002884">
    <property type="entry name" value="P_dom"/>
</dbReference>
<evidence type="ECO:0000256" key="1">
    <source>
        <dbReference type="ARBA" id="ARBA00006429"/>
    </source>
</evidence>
<protein>
    <submittedName>
        <fullName evidence="8">Proprotein convertase P-domain-containing protein</fullName>
    </submittedName>
</protein>
<dbReference type="Proteomes" id="UP000321514">
    <property type="component" value="Unassembled WGS sequence"/>
</dbReference>
<evidence type="ECO:0000259" key="6">
    <source>
        <dbReference type="PROSITE" id="PS51829"/>
    </source>
</evidence>
<dbReference type="Pfam" id="PF04231">
    <property type="entry name" value="Endonuclease_1"/>
    <property type="match status" value="1"/>
</dbReference>
<dbReference type="AlphaFoldDB" id="A0A511T723"/>
<feature type="region of interest" description="Disordered" evidence="5">
    <location>
        <begin position="186"/>
        <end position="216"/>
    </location>
</feature>
<dbReference type="SUPFAM" id="SSF54060">
    <property type="entry name" value="His-Me finger endonucleases"/>
    <property type="match status" value="1"/>
</dbReference>
<dbReference type="Gene3D" id="2.60.120.260">
    <property type="entry name" value="Galactose-binding domain-like"/>
    <property type="match status" value="1"/>
</dbReference>
<dbReference type="EMBL" id="BJXR01000036">
    <property type="protein sequence ID" value="GEN09965.1"/>
    <property type="molecule type" value="Genomic_DNA"/>
</dbReference>
<dbReference type="OrthoDB" id="9800417at2"/>
<evidence type="ECO:0000313" key="7">
    <source>
        <dbReference type="EMBL" id="GEN09965.1"/>
    </source>
</evidence>
<feature type="compositionally biased region" description="Acidic residues" evidence="5">
    <location>
        <begin position="204"/>
        <end position="213"/>
    </location>
</feature>
<evidence type="ECO:0000256" key="2">
    <source>
        <dbReference type="ARBA" id="ARBA00022670"/>
    </source>
</evidence>
<dbReference type="PANTHER" id="PTHR33607:SF2">
    <property type="entry name" value="ENDONUCLEASE-1"/>
    <property type="match status" value="1"/>
</dbReference>
<comment type="caution">
    <text evidence="7">The sequence shown here is derived from an EMBL/GenBank/DDBJ whole genome shotgun (WGS) entry which is preliminary data.</text>
</comment>
<dbReference type="STRING" id="1334629.MFUL124B02_20080"/>
<evidence type="ECO:0000256" key="4">
    <source>
        <dbReference type="ARBA" id="ARBA00022801"/>
    </source>
</evidence>
<keyword evidence="2" id="KW-0645">Protease</keyword>
<dbReference type="GO" id="GO:0004518">
    <property type="term" value="F:nuclease activity"/>
    <property type="evidence" value="ECO:0007669"/>
    <property type="project" value="UniProtKB-KW"/>
</dbReference>
<dbReference type="SUPFAM" id="SSF49785">
    <property type="entry name" value="Galactose-binding domain-like"/>
    <property type="match status" value="1"/>
</dbReference>
<evidence type="ECO:0000313" key="9">
    <source>
        <dbReference type="Proteomes" id="UP000183760"/>
    </source>
</evidence>
<dbReference type="InterPro" id="IPR044925">
    <property type="entry name" value="His-Me_finger_sf"/>
</dbReference>
<sequence length="416" mass="44304">MTSVVGPRRSPLSARPTETETTRETSAPRTASVARNEFEPSRSGLAGLSPSLLTKLGAVFVPVKPTVSNAAAEGLKASAAQAAPLVHTTSPNAAIKDNATVTSTLDVADDAKVESLKLDLDIAHTYRGDLSVKLTAPSGKSAVVSSRQGGSADDLKGSFDLTAFAGESTKGTWTLEVQDQAKGDTGTLKQWGLNIVPETKAPEPDPEPSDDPFDGLRDDALLRAVRESSSDKKVVSYNEARRLIFTSLDVNAAGNVECVYTGLETQGGKIPNNAVMNVEHTWPQSKGATGAAKSDLHHLFPTDSKANSRRSSFPFGEVVNVKWSHNGAKLGTDAKGNTVFEPPDSHKGNVARAMFYFSSTYNKPIPSDEEAALKAWNKLDAVDAAEIERNRRVANIQGNTNAFVDNAQLADRIKDF</sequence>
<dbReference type="Proteomes" id="UP000183760">
    <property type="component" value="Unassembled WGS sequence"/>
</dbReference>
<dbReference type="GO" id="GO:0004252">
    <property type="term" value="F:serine-type endopeptidase activity"/>
    <property type="evidence" value="ECO:0007669"/>
    <property type="project" value="InterPro"/>
</dbReference>
<comment type="similarity">
    <text evidence="1">Belongs to the EndA/NucM nuclease family.</text>
</comment>
<feature type="domain" description="P/Homo B" evidence="6">
    <location>
        <begin position="78"/>
        <end position="202"/>
    </location>
</feature>
<keyword evidence="3" id="KW-0540">Nuclease</keyword>
<evidence type="ECO:0000313" key="10">
    <source>
        <dbReference type="Proteomes" id="UP000321514"/>
    </source>
</evidence>
<dbReference type="PANTHER" id="PTHR33607">
    <property type="entry name" value="ENDONUCLEASE-1"/>
    <property type="match status" value="1"/>
</dbReference>
<keyword evidence="4" id="KW-0378">Hydrolase</keyword>
<dbReference type="PROSITE" id="PS51829">
    <property type="entry name" value="P_HOMO_B"/>
    <property type="match status" value="1"/>
</dbReference>
<organism evidence="7 10">
    <name type="scientific">Myxococcus fulvus</name>
    <dbReference type="NCBI Taxonomy" id="33"/>
    <lineage>
        <taxon>Bacteria</taxon>
        <taxon>Pseudomonadati</taxon>
        <taxon>Myxococcota</taxon>
        <taxon>Myxococcia</taxon>
        <taxon>Myxococcales</taxon>
        <taxon>Cystobacterineae</taxon>
        <taxon>Myxococcaceae</taxon>
        <taxon>Myxococcus</taxon>
    </lineage>
</organism>
<dbReference type="EMBL" id="FOIB01000007">
    <property type="protein sequence ID" value="SEU25603.1"/>
    <property type="molecule type" value="Genomic_DNA"/>
</dbReference>
<dbReference type="Pfam" id="PF01483">
    <property type="entry name" value="P_proprotein"/>
    <property type="match status" value="1"/>
</dbReference>
<dbReference type="InterPro" id="IPR008979">
    <property type="entry name" value="Galactose-bd-like_sf"/>
</dbReference>
<dbReference type="InterPro" id="IPR007346">
    <property type="entry name" value="Endonuclease-I"/>
</dbReference>
<dbReference type="GO" id="GO:0006508">
    <property type="term" value="P:proteolysis"/>
    <property type="evidence" value="ECO:0007669"/>
    <property type="project" value="UniProtKB-KW"/>
</dbReference>
<proteinExistence type="inferred from homology"/>
<evidence type="ECO:0000313" key="8">
    <source>
        <dbReference type="EMBL" id="SEU25603.1"/>
    </source>
</evidence>
<name>A0A511T723_MYXFU</name>
<keyword evidence="9" id="KW-1185">Reference proteome</keyword>
<gene>
    <name evidence="7" type="ORF">MFU01_50020</name>
    <name evidence="8" type="ORF">SAMN05443572_107130</name>
</gene>
<accession>A0A511T723</accession>
<reference evidence="8 9" key="1">
    <citation type="submission" date="2016-10" db="EMBL/GenBank/DDBJ databases">
        <authorList>
            <person name="Varghese N."/>
            <person name="Submissions S."/>
        </authorList>
    </citation>
    <scope>NUCLEOTIDE SEQUENCE [LARGE SCALE GENOMIC DNA]</scope>
    <source>
        <strain evidence="8 9">DSM 16525</strain>
    </source>
</reference>
<evidence type="ECO:0000256" key="5">
    <source>
        <dbReference type="SAM" id="MobiDB-lite"/>
    </source>
</evidence>
<evidence type="ECO:0000256" key="3">
    <source>
        <dbReference type="ARBA" id="ARBA00022722"/>
    </source>
</evidence>